<dbReference type="Gene3D" id="6.10.250.3410">
    <property type="entry name" value="DBF zinc finger"/>
    <property type="match status" value="1"/>
</dbReference>
<evidence type="ECO:0000256" key="1">
    <source>
        <dbReference type="ARBA" id="ARBA00022723"/>
    </source>
</evidence>
<dbReference type="CDD" id="cd00027">
    <property type="entry name" value="BRCT"/>
    <property type="match status" value="1"/>
</dbReference>
<proteinExistence type="predicted"/>
<feature type="compositionally biased region" description="Low complexity" evidence="5">
    <location>
        <begin position="460"/>
        <end position="471"/>
    </location>
</feature>
<evidence type="ECO:0000313" key="7">
    <source>
        <dbReference type="EMBL" id="CDH57031.1"/>
    </source>
</evidence>
<dbReference type="InterPro" id="IPR013939">
    <property type="entry name" value="Regulatory_Dfp1/Him1"/>
</dbReference>
<keyword evidence="2 4" id="KW-0863">Zinc-finger</keyword>
<dbReference type="EMBL" id="CBTN010000043">
    <property type="protein sequence ID" value="CDH57031.1"/>
    <property type="molecule type" value="Genomic_DNA"/>
</dbReference>
<feature type="region of interest" description="Disordered" evidence="5">
    <location>
        <begin position="442"/>
        <end position="477"/>
    </location>
</feature>
<dbReference type="GO" id="GO:0010571">
    <property type="term" value="P:positive regulation of nuclear cell cycle DNA replication"/>
    <property type="evidence" value="ECO:0007669"/>
    <property type="project" value="TreeGrafter"/>
</dbReference>
<dbReference type="SMART" id="SM00586">
    <property type="entry name" value="ZnF_DBF"/>
    <property type="match status" value="1"/>
</dbReference>
<dbReference type="GO" id="GO:0031431">
    <property type="term" value="C:Dbf4-dependent protein kinase complex"/>
    <property type="evidence" value="ECO:0007669"/>
    <property type="project" value="TreeGrafter"/>
</dbReference>
<dbReference type="Proteomes" id="UP000027586">
    <property type="component" value="Unassembled WGS sequence"/>
</dbReference>
<organism evidence="7 8">
    <name type="scientific">Lichtheimia corymbifera JMRC:FSU:9682</name>
    <dbReference type="NCBI Taxonomy" id="1263082"/>
    <lineage>
        <taxon>Eukaryota</taxon>
        <taxon>Fungi</taxon>
        <taxon>Fungi incertae sedis</taxon>
        <taxon>Mucoromycota</taxon>
        <taxon>Mucoromycotina</taxon>
        <taxon>Mucoromycetes</taxon>
        <taxon>Mucorales</taxon>
        <taxon>Lichtheimiaceae</taxon>
        <taxon>Lichtheimia</taxon>
    </lineage>
</organism>
<dbReference type="Pfam" id="PF07535">
    <property type="entry name" value="zf-DBF"/>
    <property type="match status" value="1"/>
</dbReference>
<feature type="region of interest" description="Disordered" evidence="5">
    <location>
        <begin position="1"/>
        <end position="20"/>
    </location>
</feature>
<dbReference type="GO" id="GO:0043539">
    <property type="term" value="F:protein serine/threonine kinase activator activity"/>
    <property type="evidence" value="ECO:0007669"/>
    <property type="project" value="TreeGrafter"/>
</dbReference>
<dbReference type="PANTHER" id="PTHR15375:SF26">
    <property type="entry name" value="PROTEIN CHIFFON"/>
    <property type="match status" value="1"/>
</dbReference>
<evidence type="ECO:0000256" key="2">
    <source>
        <dbReference type="ARBA" id="ARBA00022771"/>
    </source>
</evidence>
<dbReference type="GO" id="GO:0008270">
    <property type="term" value="F:zinc ion binding"/>
    <property type="evidence" value="ECO:0007669"/>
    <property type="project" value="UniProtKB-KW"/>
</dbReference>
<dbReference type="InterPro" id="IPR055116">
    <property type="entry name" value="DBF4_BRCT"/>
</dbReference>
<dbReference type="Gene3D" id="3.40.50.10190">
    <property type="entry name" value="BRCT domain"/>
    <property type="match status" value="1"/>
</dbReference>
<dbReference type="InterPro" id="IPR006572">
    <property type="entry name" value="Znf_DBF"/>
</dbReference>
<dbReference type="Pfam" id="PF22437">
    <property type="entry name" value="DBF4_BRCT"/>
    <property type="match status" value="1"/>
</dbReference>
<dbReference type="PROSITE" id="PS51265">
    <property type="entry name" value="ZF_DBF4"/>
    <property type="match status" value="1"/>
</dbReference>
<feature type="domain" description="DBF4-type" evidence="6">
    <location>
        <begin position="358"/>
        <end position="407"/>
    </location>
</feature>
<keyword evidence="1" id="KW-0479">Metal-binding</keyword>
<dbReference type="GO" id="GO:0003676">
    <property type="term" value="F:nucleic acid binding"/>
    <property type="evidence" value="ECO:0007669"/>
    <property type="project" value="InterPro"/>
</dbReference>
<dbReference type="InterPro" id="IPR038545">
    <property type="entry name" value="Znf_DBF_sf"/>
</dbReference>
<evidence type="ECO:0000256" key="5">
    <source>
        <dbReference type="SAM" id="MobiDB-lite"/>
    </source>
</evidence>
<dbReference type="Pfam" id="PF08630">
    <property type="entry name" value="Dfp1_Him1_M"/>
    <property type="match status" value="1"/>
</dbReference>
<evidence type="ECO:0000256" key="4">
    <source>
        <dbReference type="PROSITE-ProRule" id="PRU00600"/>
    </source>
</evidence>
<feature type="region of interest" description="Disordered" evidence="5">
    <location>
        <begin position="250"/>
        <end position="275"/>
    </location>
</feature>
<dbReference type="STRING" id="1263082.A0A068S733"/>
<dbReference type="PANTHER" id="PTHR15375">
    <property type="entry name" value="ACTIVATOR OF S-PHASE KINASE-RELATED"/>
    <property type="match status" value="1"/>
</dbReference>
<comment type="caution">
    <text evidence="7">The sequence shown here is derived from an EMBL/GenBank/DDBJ whole genome shotgun (WGS) entry which is preliminary data.</text>
</comment>
<keyword evidence="8" id="KW-1185">Reference proteome</keyword>
<evidence type="ECO:0000256" key="3">
    <source>
        <dbReference type="ARBA" id="ARBA00022833"/>
    </source>
</evidence>
<sequence>MEQPRNPNNRPIGGSKEAVPLQQSEGYRKALRQQLAACKFYLDGVDAHNEKQIRNRFQLLGLQSVEPFFSKQCTHVVTTTPFNDKKLGEKQPTSNPIIDNAVKWNIKVWSLDKLQRHLQKMMEGNGSGHRAAGRGKIDKLMALEKAYGVGTSHGERHHPVFIPFTEYYLSVEDATQIHRPVTQKQWKKNEAGWPFLKKTPAPKSPFARIPVRPPQPQPPATSASAEQKAGMDNKQQADVQLLPGKQLAVKDSNANPASPVPSDMLKPSGIRPTSTTTRINTTAIHTTTTTANTTSRLTSKAYNDKRQAHDDNVAKLDRRMVDNNTVRTAAVTKAANNVAQKMNDADAMRAKNNMKKKMEQELNYCENCNKRFSNLNEHIQEKGHLAFIKDQNNFKQLDALLATVRRQYKQPLPSHMKPDIDTNIDGDDVQFEWDGAGTKRPIHYMDVDEGEPPLAKRSTASASAAAAAASSYPPPSQ</sequence>
<dbReference type="InterPro" id="IPR036420">
    <property type="entry name" value="BRCT_dom_sf"/>
</dbReference>
<dbReference type="InterPro" id="IPR051590">
    <property type="entry name" value="Replication_Regulatory_Kinase"/>
</dbReference>
<dbReference type="GO" id="GO:1901987">
    <property type="term" value="P:regulation of cell cycle phase transition"/>
    <property type="evidence" value="ECO:0007669"/>
    <property type="project" value="TreeGrafter"/>
</dbReference>
<evidence type="ECO:0000259" key="6">
    <source>
        <dbReference type="PROSITE" id="PS51265"/>
    </source>
</evidence>
<evidence type="ECO:0000313" key="8">
    <source>
        <dbReference type="Proteomes" id="UP000027586"/>
    </source>
</evidence>
<dbReference type="OrthoDB" id="21380at2759"/>
<dbReference type="AlphaFoldDB" id="A0A068S733"/>
<dbReference type="VEuPathDB" id="FungiDB:LCOR_08024.1"/>
<reference evidence="7" key="1">
    <citation type="submission" date="2013-08" db="EMBL/GenBank/DDBJ databases">
        <title>Gene expansion shapes genome architecture in the human pathogen Lichtheimia corymbifera: an evolutionary genomics analysis in the ancient terrestrial Mucorales (Mucoromycotina).</title>
        <authorList>
            <person name="Schwartze V.U."/>
            <person name="Winter S."/>
            <person name="Shelest E."/>
            <person name="Marcet-Houben M."/>
            <person name="Horn F."/>
            <person name="Wehner S."/>
            <person name="Hoffmann K."/>
            <person name="Riege K."/>
            <person name="Sammeth M."/>
            <person name="Nowrousian M."/>
            <person name="Valiante V."/>
            <person name="Linde J."/>
            <person name="Jacobsen I.D."/>
            <person name="Marz M."/>
            <person name="Brakhage A.A."/>
            <person name="Gabaldon T."/>
            <person name="Bocker S."/>
            <person name="Voigt K."/>
        </authorList>
    </citation>
    <scope>NUCLEOTIDE SEQUENCE [LARGE SCALE GENOMIC DNA]</scope>
    <source>
        <strain evidence="7">FSU 9682</strain>
    </source>
</reference>
<feature type="region of interest" description="Disordered" evidence="5">
    <location>
        <begin position="199"/>
        <end position="234"/>
    </location>
</feature>
<accession>A0A068S733</accession>
<keyword evidence="3" id="KW-0862">Zinc</keyword>
<protein>
    <recommendedName>
        <fullName evidence="6">DBF4-type domain-containing protein</fullName>
    </recommendedName>
</protein>
<dbReference type="FunFam" id="6.10.250.3410:FF:000001">
    <property type="entry name" value="Protein DBF4 homolog A"/>
    <property type="match status" value="1"/>
</dbReference>
<dbReference type="SUPFAM" id="SSF52113">
    <property type="entry name" value="BRCT domain"/>
    <property type="match status" value="1"/>
</dbReference>
<name>A0A068S733_9FUNG</name>
<gene>
    <name evidence="7" type="ORF">LCOR_08024.1</name>
</gene>